<dbReference type="InterPro" id="IPR020023">
    <property type="entry name" value="PseG"/>
</dbReference>
<dbReference type="AlphaFoldDB" id="A0A6S6U1B9"/>
<sequence>MKKILFRADSSSTIGTGHIMRDLVLATQYPNSEIIFATQDLEGNLNSKIVENGYEVKNLLSNDINELINMVNELQVEMVIIDHYGIDYAFEKALKEQTNVEIMVLDDTYEQHYCDILLNHNIYADENKYKDLVPTNCELRCGQNFTLLRDEFIKAKESTKKPISTKRGRVFIAMGGADTANLNPKIIQLLEGFDNIIVEIVTSTANKHIEELKNLVSNKGWINLHINSLEIGALMAKSDFSIVTPSVTLNEVWYMKLPFIAIKTADNQKYMCKYLEERKLIILDDFNPYILTKHVLNYMKSFSMLAVAYEKINRLLSKYDKNRVYFQKSKKNKKKLWISFSSRNTDKFAFYKNLCAMEENILFINDNTASYYNSSINGLCNNVDELIEIQRKVIDTYAWEKVICIGSSMGGYASLLFGSILKVDQVIAFSPQIDLEKPFSINPQKKITLIYKDLSSLINNNYETKYTILSSTHLEDIYNVLKIKKKNNIDLFLLNYCSFCQGHNILKEMSTNGISLQKLFLDLSNENYLFLETNNFNALFSNLEVIDNYHKFFEDYNQNKFDVSQCTIESKNFFYACAFQYSNWTQMVNVCIDFLIKDKNYSKGVLLLQSTLSFVPQAYFLYKKLLFLYFVLNKKVLAEALIENISAINFEEHINFLSLSVDLFKVNNIEGSLYCLDYFMNIEDSNKDNYLALYHKGLLFIGINKLESILAFQACIASMEHYKKLEDWRYERSLHHIENLKYQIFKGSK</sequence>
<dbReference type="NCBIfam" id="TIGR03590">
    <property type="entry name" value="PseG"/>
    <property type="match status" value="1"/>
</dbReference>
<evidence type="ECO:0008006" key="4">
    <source>
        <dbReference type="Google" id="ProtNLM"/>
    </source>
</evidence>
<dbReference type="InterPro" id="IPR029058">
    <property type="entry name" value="AB_hydrolase_fold"/>
</dbReference>
<evidence type="ECO:0000313" key="3">
    <source>
        <dbReference type="EMBL" id="CAA6825485.1"/>
    </source>
</evidence>
<reference evidence="3" key="1">
    <citation type="submission" date="2020-01" db="EMBL/GenBank/DDBJ databases">
        <authorList>
            <person name="Meier V. D."/>
            <person name="Meier V D."/>
        </authorList>
    </citation>
    <scope>NUCLEOTIDE SEQUENCE</scope>
    <source>
        <strain evidence="3">HLG_WM_MAG_01</strain>
    </source>
</reference>
<dbReference type="Gene3D" id="3.40.50.11190">
    <property type="match status" value="1"/>
</dbReference>
<dbReference type="Gene3D" id="3.40.50.2000">
    <property type="entry name" value="Glycogen Phosphorylase B"/>
    <property type="match status" value="1"/>
</dbReference>
<evidence type="ECO:0000256" key="1">
    <source>
        <dbReference type="PIRSR" id="PIRSR620023-1"/>
    </source>
</evidence>
<dbReference type="Gene3D" id="3.40.50.1820">
    <property type="entry name" value="alpha/beta hydrolase"/>
    <property type="match status" value="1"/>
</dbReference>
<name>A0A6S6U1B9_9BACT</name>
<organism evidence="3">
    <name type="scientific">uncultured Sulfurovum sp</name>
    <dbReference type="NCBI Taxonomy" id="269237"/>
    <lineage>
        <taxon>Bacteria</taxon>
        <taxon>Pseudomonadati</taxon>
        <taxon>Campylobacterota</taxon>
        <taxon>Epsilonproteobacteria</taxon>
        <taxon>Campylobacterales</taxon>
        <taxon>Sulfurovaceae</taxon>
        <taxon>Sulfurovum</taxon>
        <taxon>environmental samples</taxon>
    </lineage>
</organism>
<dbReference type="EMBL" id="CACVAS010000129">
    <property type="protein sequence ID" value="CAA6825485.1"/>
    <property type="molecule type" value="Genomic_DNA"/>
</dbReference>
<accession>A0A6S6U1B9</accession>
<dbReference type="SUPFAM" id="SSF53474">
    <property type="entry name" value="alpha/beta-Hydrolases"/>
    <property type="match status" value="1"/>
</dbReference>
<evidence type="ECO:0000256" key="2">
    <source>
        <dbReference type="PIRSR" id="PIRSR620023-2"/>
    </source>
</evidence>
<protein>
    <recommendedName>
        <fullName evidence="4">UDP-2,4-diacetamido-2,4, 6-trideoxy-beta-L-altropyranose hydrolase</fullName>
    </recommendedName>
</protein>
<feature type="active site" description="Proton acceptor" evidence="1">
    <location>
        <position position="18"/>
    </location>
</feature>
<feature type="binding site" evidence="2">
    <location>
        <position position="149"/>
    </location>
    <ligand>
        <name>substrate</name>
    </ligand>
</feature>
<gene>
    <name evidence="3" type="ORF">HELGO_WM22227</name>
</gene>
<feature type="binding site" evidence="2">
    <location>
        <position position="251"/>
    </location>
    <ligand>
        <name>substrate</name>
    </ligand>
</feature>
<proteinExistence type="predicted"/>